<dbReference type="GO" id="GO:0015648">
    <property type="term" value="F:lipid-linked peptidoglycan transporter activity"/>
    <property type="evidence" value="ECO:0007669"/>
    <property type="project" value="TreeGrafter"/>
</dbReference>
<evidence type="ECO:0000256" key="5">
    <source>
        <dbReference type="ARBA" id="ARBA00022984"/>
    </source>
</evidence>
<dbReference type="GO" id="GO:0008360">
    <property type="term" value="P:regulation of cell shape"/>
    <property type="evidence" value="ECO:0007669"/>
    <property type="project" value="UniProtKB-KW"/>
</dbReference>
<dbReference type="NCBIfam" id="TIGR01695">
    <property type="entry name" value="murJ_mviN"/>
    <property type="match status" value="1"/>
</dbReference>
<dbReference type="InterPro" id="IPR051050">
    <property type="entry name" value="Lipid_II_flippase_MurJ/MviN"/>
</dbReference>
<feature type="transmembrane region" description="Helical" evidence="8">
    <location>
        <begin position="157"/>
        <end position="178"/>
    </location>
</feature>
<reference evidence="9" key="1">
    <citation type="submission" date="2018-06" db="EMBL/GenBank/DDBJ databases">
        <authorList>
            <person name="Zhirakovskaya E."/>
        </authorList>
    </citation>
    <scope>NUCLEOTIDE SEQUENCE</scope>
</reference>
<dbReference type="CDD" id="cd13123">
    <property type="entry name" value="MATE_MurJ_like"/>
    <property type="match status" value="1"/>
</dbReference>
<dbReference type="PRINTS" id="PR01806">
    <property type="entry name" value="VIRFACTRMVIN"/>
</dbReference>
<dbReference type="GO" id="GO:0009252">
    <property type="term" value="P:peptidoglycan biosynthetic process"/>
    <property type="evidence" value="ECO:0007669"/>
    <property type="project" value="UniProtKB-KW"/>
</dbReference>
<evidence type="ECO:0000256" key="3">
    <source>
        <dbReference type="ARBA" id="ARBA00022692"/>
    </source>
</evidence>
<keyword evidence="3 8" id="KW-0812">Transmembrane</keyword>
<feature type="transmembrane region" description="Helical" evidence="8">
    <location>
        <begin position="423"/>
        <end position="442"/>
    </location>
</feature>
<evidence type="ECO:0000256" key="7">
    <source>
        <dbReference type="ARBA" id="ARBA00023136"/>
    </source>
</evidence>
<dbReference type="PANTHER" id="PTHR47019:SF1">
    <property type="entry name" value="LIPID II FLIPPASE MURJ"/>
    <property type="match status" value="1"/>
</dbReference>
<feature type="transmembrane region" description="Helical" evidence="8">
    <location>
        <begin position="328"/>
        <end position="350"/>
    </location>
</feature>
<feature type="transmembrane region" description="Helical" evidence="8">
    <location>
        <begin position="395"/>
        <end position="417"/>
    </location>
</feature>
<gene>
    <name evidence="9" type="ORF">MNBD_ALPHA09-1113</name>
</gene>
<keyword evidence="4" id="KW-0133">Cell shape</keyword>
<dbReference type="GO" id="GO:0005886">
    <property type="term" value="C:plasma membrane"/>
    <property type="evidence" value="ECO:0007669"/>
    <property type="project" value="UniProtKB-SubCell"/>
</dbReference>
<dbReference type="AlphaFoldDB" id="A0A3B0T1B2"/>
<dbReference type="Pfam" id="PF03023">
    <property type="entry name" value="MurJ"/>
    <property type="match status" value="1"/>
</dbReference>
<protein>
    <submittedName>
        <fullName evidence="9">Proposed peptidoglycan lipid II flippase MurJ</fullName>
    </submittedName>
</protein>
<name>A0A3B0T1B2_9ZZZZ</name>
<dbReference type="PANTHER" id="PTHR47019">
    <property type="entry name" value="LIPID II FLIPPASE MURJ"/>
    <property type="match status" value="1"/>
</dbReference>
<sequence length="529" mass="55612">MNLIRSAATVGGMTAISRVLGFGRDVLIAANLGTGPVADAFFVAFRFPNLFRRLFAEGAFNSAFVPLFAGRLEKSGPKQARQFGNEALSVLFWALLIVSGVAELAMPWLMVVIAPGFIDDPAKYDLAVVLTRIAFPYLAFMSLTALFSGVLNSMGKFAAAAAAPIILNIVLIATLFGVDHFGLAGVDAAGIALVWGVSAAGALQLLMVYIASRRAGMNLRLVRPRLTPGVRRLVVLGIPGIIAGGITQINIMVGTIIASLQDAAVSYLYYADRVYQLPLGLVGVAIGVVLLPDLSRRLRAASAQAGTAARNGEDGAIYAMNRALEISMLLTVPAAVALTIIPHPVISVLFERGAFTSQDTHASASALAAFAFGLPAFVMIKVLSPGFFAREDTRTPMLFAGVSVIVNIAVSLALFFVIGHVGIAVATTLAGWVNAGLLLWTLYRRGHYSFDARLARRLPLIGLASAVMAAALWTAADLAAPWLAGGLPFTLRAGVLAGLVVVGIAVFWLGAEVTGAAKWRELASVARRK</sequence>
<feature type="transmembrane region" description="Helical" evidence="8">
    <location>
        <begin position="362"/>
        <end position="383"/>
    </location>
</feature>
<comment type="subcellular location">
    <subcellularLocation>
        <location evidence="1">Cell membrane</location>
        <topology evidence="1">Multi-pass membrane protein</topology>
    </subcellularLocation>
</comment>
<evidence type="ECO:0000313" key="9">
    <source>
        <dbReference type="EMBL" id="VAW11708.1"/>
    </source>
</evidence>
<keyword evidence="6 8" id="KW-1133">Transmembrane helix</keyword>
<evidence type="ECO:0000256" key="4">
    <source>
        <dbReference type="ARBA" id="ARBA00022960"/>
    </source>
</evidence>
<dbReference type="PIRSF" id="PIRSF002869">
    <property type="entry name" value="MviN"/>
    <property type="match status" value="1"/>
</dbReference>
<dbReference type="EMBL" id="UOEM01000033">
    <property type="protein sequence ID" value="VAW11708.1"/>
    <property type="molecule type" value="Genomic_DNA"/>
</dbReference>
<evidence type="ECO:0000256" key="2">
    <source>
        <dbReference type="ARBA" id="ARBA00022475"/>
    </source>
</evidence>
<keyword evidence="2" id="KW-1003">Cell membrane</keyword>
<feature type="transmembrane region" description="Helical" evidence="8">
    <location>
        <begin position="277"/>
        <end position="294"/>
    </location>
</feature>
<organism evidence="9">
    <name type="scientific">hydrothermal vent metagenome</name>
    <dbReference type="NCBI Taxonomy" id="652676"/>
    <lineage>
        <taxon>unclassified sequences</taxon>
        <taxon>metagenomes</taxon>
        <taxon>ecological metagenomes</taxon>
    </lineage>
</organism>
<accession>A0A3B0T1B2</accession>
<feature type="transmembrane region" description="Helical" evidence="8">
    <location>
        <begin position="90"/>
        <end position="114"/>
    </location>
</feature>
<feature type="transmembrane region" description="Helical" evidence="8">
    <location>
        <begin position="233"/>
        <end position="257"/>
    </location>
</feature>
<evidence type="ECO:0000256" key="8">
    <source>
        <dbReference type="SAM" id="Phobius"/>
    </source>
</evidence>
<keyword evidence="7 8" id="KW-0472">Membrane</keyword>
<feature type="transmembrane region" description="Helical" evidence="8">
    <location>
        <begin position="454"/>
        <end position="473"/>
    </location>
</feature>
<keyword evidence="5" id="KW-0573">Peptidoglycan synthesis</keyword>
<evidence type="ECO:0000256" key="6">
    <source>
        <dbReference type="ARBA" id="ARBA00022989"/>
    </source>
</evidence>
<dbReference type="InterPro" id="IPR004268">
    <property type="entry name" value="MurJ"/>
</dbReference>
<feature type="transmembrane region" description="Helical" evidence="8">
    <location>
        <begin position="493"/>
        <end position="511"/>
    </location>
</feature>
<dbReference type="GO" id="GO:0034204">
    <property type="term" value="P:lipid translocation"/>
    <property type="evidence" value="ECO:0007669"/>
    <property type="project" value="TreeGrafter"/>
</dbReference>
<feature type="transmembrane region" description="Helical" evidence="8">
    <location>
        <begin position="126"/>
        <end position="150"/>
    </location>
</feature>
<proteinExistence type="inferred from homology"/>
<dbReference type="HAMAP" id="MF_02078">
    <property type="entry name" value="MurJ_MviN"/>
    <property type="match status" value="1"/>
</dbReference>
<evidence type="ECO:0000256" key="1">
    <source>
        <dbReference type="ARBA" id="ARBA00004651"/>
    </source>
</evidence>
<feature type="transmembrane region" description="Helical" evidence="8">
    <location>
        <begin position="190"/>
        <end position="212"/>
    </location>
</feature>